<evidence type="ECO:0000313" key="2">
    <source>
        <dbReference type="EMBL" id="VDP82083.1"/>
    </source>
</evidence>
<evidence type="ECO:0000313" key="3">
    <source>
        <dbReference type="Proteomes" id="UP000279833"/>
    </source>
</evidence>
<reference evidence="2 3" key="2">
    <citation type="submission" date="2018-11" db="EMBL/GenBank/DDBJ databases">
        <authorList>
            <consortium name="Pathogen Informatics"/>
        </authorList>
    </citation>
    <scope>NUCLEOTIDE SEQUENCE [LARGE SCALE GENOMIC DNA]</scope>
    <source>
        <strain evidence="2">Dakar</strain>
        <strain evidence="3">Dakar, Senegal</strain>
    </source>
</reference>
<proteinExistence type="predicted"/>
<gene>
    <name evidence="2" type="ORF">SCUD_LOCUS23244</name>
</gene>
<dbReference type="STRING" id="6186.A0A183L7C4"/>
<sequence>MRASSVKFKRLSKSVSTSLKENKPDCSPYDFEVKPSNPDETVYKRNQLNKVLDYSPNDQNAITDGSHNLTNGKMNVSFPPNLSTIGEVSIVI</sequence>
<organism evidence="4">
    <name type="scientific">Schistosoma curassoni</name>
    <dbReference type="NCBI Taxonomy" id="6186"/>
    <lineage>
        <taxon>Eukaryota</taxon>
        <taxon>Metazoa</taxon>
        <taxon>Spiralia</taxon>
        <taxon>Lophotrochozoa</taxon>
        <taxon>Platyhelminthes</taxon>
        <taxon>Trematoda</taxon>
        <taxon>Digenea</taxon>
        <taxon>Strigeidida</taxon>
        <taxon>Schistosomatoidea</taxon>
        <taxon>Schistosomatidae</taxon>
        <taxon>Schistosoma</taxon>
    </lineage>
</organism>
<dbReference type="Proteomes" id="UP000279833">
    <property type="component" value="Unassembled WGS sequence"/>
</dbReference>
<dbReference type="EMBL" id="UZAK01053073">
    <property type="protein sequence ID" value="VDP82083.1"/>
    <property type="molecule type" value="Genomic_DNA"/>
</dbReference>
<dbReference type="WBParaSite" id="SCUD_0002324701-mRNA-1">
    <property type="protein sequence ID" value="SCUD_0002324701-mRNA-1"/>
    <property type="gene ID" value="SCUD_0002324701"/>
</dbReference>
<feature type="region of interest" description="Disordered" evidence="1">
    <location>
        <begin position="1"/>
        <end position="33"/>
    </location>
</feature>
<protein>
    <submittedName>
        <fullName evidence="2 4">Uncharacterized protein</fullName>
    </submittedName>
</protein>
<reference evidence="4" key="1">
    <citation type="submission" date="2016-06" db="UniProtKB">
        <authorList>
            <consortium name="WormBaseParasite"/>
        </authorList>
    </citation>
    <scope>IDENTIFICATION</scope>
</reference>
<accession>A0A183L7C4</accession>
<dbReference type="AlphaFoldDB" id="A0A183L7C4"/>
<evidence type="ECO:0000313" key="4">
    <source>
        <dbReference type="WBParaSite" id="SCUD_0002324701-mRNA-1"/>
    </source>
</evidence>
<keyword evidence="3" id="KW-1185">Reference proteome</keyword>
<evidence type="ECO:0000256" key="1">
    <source>
        <dbReference type="SAM" id="MobiDB-lite"/>
    </source>
</evidence>
<name>A0A183L7C4_9TREM</name>